<dbReference type="GO" id="GO:0005975">
    <property type="term" value="P:carbohydrate metabolic process"/>
    <property type="evidence" value="ECO:0007669"/>
    <property type="project" value="InterPro"/>
</dbReference>
<comment type="caution">
    <text evidence="3">The sequence shown here is derived from an EMBL/GenBank/DDBJ whole genome shotgun (WGS) entry which is preliminary data.</text>
</comment>
<dbReference type="SUPFAM" id="SSF48208">
    <property type="entry name" value="Six-hairpin glycosidases"/>
    <property type="match status" value="1"/>
</dbReference>
<feature type="compositionally biased region" description="Low complexity" evidence="1">
    <location>
        <begin position="88"/>
        <end position="104"/>
    </location>
</feature>
<evidence type="ECO:0000256" key="1">
    <source>
        <dbReference type="SAM" id="MobiDB-lite"/>
    </source>
</evidence>
<accession>A0A3N9WMZ6</accession>
<reference evidence="3 4" key="1">
    <citation type="submission" date="2018-05" db="EMBL/GenBank/DDBJ databases">
        <title>Micromonospora from Atacama Desert.</title>
        <authorList>
            <person name="Carro L."/>
            <person name="Goodfellow M."/>
            <person name="Klenk H.-P."/>
        </authorList>
    </citation>
    <scope>NUCLEOTIDE SEQUENCE [LARGE SCALE GENOMIC DNA]</scope>
    <source>
        <strain evidence="3 4">LB39</strain>
    </source>
</reference>
<sequence>MCGRRLRVVGRRRGLGGLRQHPGVLALAPRLPAGVTRLRFRIRHSGLRLRVDADHDIVQLRTARRLRCPVAGAALRRAGRRRRRRTPRAGTARASAARRTSPRLMASPSHDTSGDVT</sequence>
<evidence type="ECO:0000259" key="2">
    <source>
        <dbReference type="Pfam" id="PF03633"/>
    </source>
</evidence>
<dbReference type="InterPro" id="IPR008928">
    <property type="entry name" value="6-hairpin_glycosidase_sf"/>
</dbReference>
<name>A0A3N9WMZ6_9ACTN</name>
<dbReference type="AlphaFoldDB" id="A0A3N9WMZ6"/>
<dbReference type="Gene3D" id="2.60.420.10">
    <property type="entry name" value="Maltose phosphorylase, domain 3"/>
    <property type="match status" value="1"/>
</dbReference>
<evidence type="ECO:0000313" key="3">
    <source>
        <dbReference type="EMBL" id="RQW95316.1"/>
    </source>
</evidence>
<organism evidence="3 4">
    <name type="scientific">Micromonospora inaquosa</name>
    <dbReference type="NCBI Taxonomy" id="2203716"/>
    <lineage>
        <taxon>Bacteria</taxon>
        <taxon>Bacillati</taxon>
        <taxon>Actinomycetota</taxon>
        <taxon>Actinomycetes</taxon>
        <taxon>Micromonosporales</taxon>
        <taxon>Micromonosporaceae</taxon>
        <taxon>Micromonospora</taxon>
    </lineage>
</organism>
<evidence type="ECO:0000313" key="4">
    <source>
        <dbReference type="Proteomes" id="UP000282312"/>
    </source>
</evidence>
<keyword evidence="4" id="KW-1185">Reference proteome</keyword>
<feature type="region of interest" description="Disordered" evidence="1">
    <location>
        <begin position="74"/>
        <end position="117"/>
    </location>
</feature>
<feature type="compositionally biased region" description="Basic residues" evidence="1">
    <location>
        <begin position="77"/>
        <end position="87"/>
    </location>
</feature>
<dbReference type="EMBL" id="QGSZ01000363">
    <property type="protein sequence ID" value="RQW95316.1"/>
    <property type="molecule type" value="Genomic_DNA"/>
</dbReference>
<dbReference type="InterPro" id="IPR005194">
    <property type="entry name" value="Glyco_hydro_65_C"/>
</dbReference>
<proteinExistence type="predicted"/>
<dbReference type="Pfam" id="PF03633">
    <property type="entry name" value="Glyco_hydro_65C"/>
    <property type="match status" value="1"/>
</dbReference>
<protein>
    <recommendedName>
        <fullName evidence="2">Glycoside hydrolase family 65 C-terminal domain-containing protein</fullName>
    </recommendedName>
</protein>
<feature type="domain" description="Glycoside hydrolase family 65 C-terminal" evidence="2">
    <location>
        <begin position="18"/>
        <end position="61"/>
    </location>
</feature>
<dbReference type="Proteomes" id="UP000282312">
    <property type="component" value="Unassembled WGS sequence"/>
</dbReference>
<gene>
    <name evidence="3" type="ORF">DLJ59_33025</name>
</gene>